<keyword evidence="3" id="KW-1185">Reference proteome</keyword>
<keyword evidence="1" id="KW-1133">Transmembrane helix</keyword>
<gene>
    <name evidence="2" type="ORF">LOC68_01285</name>
</gene>
<dbReference type="EMBL" id="JAJKFT010000002">
    <property type="protein sequence ID" value="MCC9627028.1"/>
    <property type="molecule type" value="Genomic_DNA"/>
</dbReference>
<keyword evidence="1" id="KW-0812">Transmembrane</keyword>
<evidence type="ECO:0000256" key="1">
    <source>
        <dbReference type="SAM" id="Phobius"/>
    </source>
</evidence>
<comment type="caution">
    <text evidence="2">The sequence shown here is derived from an EMBL/GenBank/DDBJ whole genome shotgun (WGS) entry which is preliminary data.</text>
</comment>
<dbReference type="AlphaFoldDB" id="A0A9X1SEA6"/>
<reference evidence="2" key="1">
    <citation type="submission" date="2021-11" db="EMBL/GenBank/DDBJ databases">
        <title>Genome sequence.</title>
        <authorList>
            <person name="Sun Q."/>
        </authorList>
    </citation>
    <scope>NUCLEOTIDE SEQUENCE</scope>
    <source>
        <strain evidence="2">JC732</strain>
    </source>
</reference>
<feature type="transmembrane region" description="Helical" evidence="1">
    <location>
        <begin position="41"/>
        <end position="64"/>
    </location>
</feature>
<evidence type="ECO:0000313" key="3">
    <source>
        <dbReference type="Proteomes" id="UP001139103"/>
    </source>
</evidence>
<name>A0A9X1SEA6_9BACT</name>
<dbReference type="Proteomes" id="UP001139103">
    <property type="component" value="Unassembled WGS sequence"/>
</dbReference>
<accession>A0A9X1SEA6</accession>
<keyword evidence="1" id="KW-0472">Membrane</keyword>
<evidence type="ECO:0000313" key="2">
    <source>
        <dbReference type="EMBL" id="MCC9627028.1"/>
    </source>
</evidence>
<proteinExistence type="predicted"/>
<protein>
    <submittedName>
        <fullName evidence="2">Uncharacterized protein</fullName>
    </submittedName>
</protein>
<sequence>MIQIAVIVLSILLIVIGIKGFTPSGLQFSQNTVLKGRSGMIVGAICIAAGIGLIPMLLLFFVMFSSWLGN</sequence>
<dbReference type="RefSeq" id="WP_230214710.1">
    <property type="nucleotide sequence ID" value="NZ_JAJKFT010000002.1"/>
</dbReference>
<organism evidence="2 3">
    <name type="scientific">Blastopirellula sediminis</name>
    <dbReference type="NCBI Taxonomy" id="2894196"/>
    <lineage>
        <taxon>Bacteria</taxon>
        <taxon>Pseudomonadati</taxon>
        <taxon>Planctomycetota</taxon>
        <taxon>Planctomycetia</taxon>
        <taxon>Pirellulales</taxon>
        <taxon>Pirellulaceae</taxon>
        <taxon>Blastopirellula</taxon>
    </lineage>
</organism>